<keyword evidence="13" id="KW-1185">Reference proteome</keyword>
<dbReference type="PROSITE" id="PS51898">
    <property type="entry name" value="TYR_RECOMBINASE"/>
    <property type="match status" value="1"/>
</dbReference>
<evidence type="ECO:0000256" key="2">
    <source>
        <dbReference type="ARBA" id="ARBA00022490"/>
    </source>
</evidence>
<evidence type="ECO:0000256" key="1">
    <source>
        <dbReference type="ARBA" id="ARBA00004496"/>
    </source>
</evidence>
<gene>
    <name evidence="12" type="primary">xerC_1</name>
    <name evidence="12" type="ORF">SAMEA104719789_01204</name>
</gene>
<evidence type="ECO:0000256" key="8">
    <source>
        <dbReference type="ARBA" id="ARBA00023306"/>
    </source>
</evidence>
<evidence type="ECO:0000259" key="11">
    <source>
        <dbReference type="PROSITE" id="PS51900"/>
    </source>
</evidence>
<sequence>MLVDQFLIYIRDEKRYSKHTLHAYDFDLNQFIEFLESKGILDFHEVNLVILRSYIAFLNQQNLKAVTINRKISAIKKFFSFLVELKEISLNPAKDLKFLKPLKNIDPPLSESEVKKILEMEFDLEEVNQRRDYLIIQMFFFTGIRRAELIGLTSSDVLLGEKMIRVRGKGSKTRMIPISSYLADQVEQYMNLMQDKTRLNLRESLFYTHKGNKIYPKFVHNLINSYLSIVSTKRKKSPHVLRHTFATQLLKKGADINSVKELMGHSAISSTEKYTHYDIEELKKVYNHSHPREKK</sequence>
<dbReference type="InterPro" id="IPR010998">
    <property type="entry name" value="Integrase_recombinase_N"/>
</dbReference>
<reference evidence="12 13" key="1">
    <citation type="submission" date="2018-09" db="EMBL/GenBank/DDBJ databases">
        <authorList>
            <consortium name="Pathogen Informatics"/>
        </authorList>
    </citation>
    <scope>NUCLEOTIDE SEQUENCE [LARGE SCALE GENOMIC DNA]</scope>
    <source>
        <strain evidence="12 13">OH-22767</strain>
    </source>
</reference>
<dbReference type="Proteomes" id="UP000262142">
    <property type="component" value="Unassembled WGS sequence"/>
</dbReference>
<keyword evidence="2" id="KW-0963">Cytoplasm</keyword>
<evidence type="ECO:0000256" key="7">
    <source>
        <dbReference type="ARBA" id="ARBA00023172"/>
    </source>
</evidence>
<dbReference type="InterPro" id="IPR011010">
    <property type="entry name" value="DNA_brk_join_enz"/>
</dbReference>
<dbReference type="GO" id="GO:0006310">
    <property type="term" value="P:DNA recombination"/>
    <property type="evidence" value="ECO:0007669"/>
    <property type="project" value="UniProtKB-KW"/>
</dbReference>
<dbReference type="InterPro" id="IPR004107">
    <property type="entry name" value="Integrase_SAM-like_N"/>
</dbReference>
<keyword evidence="8" id="KW-0131">Cell cycle</keyword>
<keyword evidence="4" id="KW-0159">Chromosome partition</keyword>
<dbReference type="SUPFAM" id="SSF56349">
    <property type="entry name" value="DNA breaking-rejoining enzymes"/>
    <property type="match status" value="1"/>
</dbReference>
<keyword evidence="5" id="KW-0229">DNA integration</keyword>
<dbReference type="OrthoDB" id="9801717at2"/>
<evidence type="ECO:0000313" key="13">
    <source>
        <dbReference type="Proteomes" id="UP000262142"/>
    </source>
</evidence>
<accession>A0A383U1F6</accession>
<dbReference type="GO" id="GO:0005737">
    <property type="term" value="C:cytoplasm"/>
    <property type="evidence" value="ECO:0007669"/>
    <property type="project" value="UniProtKB-SubCell"/>
</dbReference>
<dbReference type="Gene3D" id="1.10.150.130">
    <property type="match status" value="1"/>
</dbReference>
<protein>
    <submittedName>
        <fullName evidence="12">Tyrosine recombinase XerC</fullName>
    </submittedName>
</protein>
<evidence type="ECO:0000256" key="4">
    <source>
        <dbReference type="ARBA" id="ARBA00022829"/>
    </source>
</evidence>
<dbReference type="Pfam" id="PF02899">
    <property type="entry name" value="Phage_int_SAM_1"/>
    <property type="match status" value="1"/>
</dbReference>
<evidence type="ECO:0000256" key="6">
    <source>
        <dbReference type="ARBA" id="ARBA00023125"/>
    </source>
</evidence>
<dbReference type="EMBL" id="UNSC01000005">
    <property type="protein sequence ID" value="SZD73397.1"/>
    <property type="molecule type" value="Genomic_DNA"/>
</dbReference>
<evidence type="ECO:0000256" key="9">
    <source>
        <dbReference type="PROSITE-ProRule" id="PRU01248"/>
    </source>
</evidence>
<evidence type="ECO:0000313" key="12">
    <source>
        <dbReference type="EMBL" id="SZD73397.1"/>
    </source>
</evidence>
<dbReference type="InterPro" id="IPR044068">
    <property type="entry name" value="CB"/>
</dbReference>
<evidence type="ECO:0000256" key="5">
    <source>
        <dbReference type="ARBA" id="ARBA00022908"/>
    </source>
</evidence>
<dbReference type="Gene3D" id="1.10.443.10">
    <property type="entry name" value="Intergrase catalytic core"/>
    <property type="match status" value="1"/>
</dbReference>
<dbReference type="GO" id="GO:0007059">
    <property type="term" value="P:chromosome segregation"/>
    <property type="evidence" value="ECO:0007669"/>
    <property type="project" value="UniProtKB-KW"/>
</dbReference>
<dbReference type="GO" id="GO:0015074">
    <property type="term" value="P:DNA integration"/>
    <property type="evidence" value="ECO:0007669"/>
    <property type="project" value="UniProtKB-KW"/>
</dbReference>
<keyword evidence="3" id="KW-0132">Cell division</keyword>
<dbReference type="InterPro" id="IPR050090">
    <property type="entry name" value="Tyrosine_recombinase_XerCD"/>
</dbReference>
<dbReference type="GO" id="GO:0003677">
    <property type="term" value="F:DNA binding"/>
    <property type="evidence" value="ECO:0007669"/>
    <property type="project" value="UniProtKB-UniRule"/>
</dbReference>
<dbReference type="PROSITE" id="PS51900">
    <property type="entry name" value="CB"/>
    <property type="match status" value="1"/>
</dbReference>
<organism evidence="12 13">
    <name type="scientific">Candidatus Ornithobacterium hominis</name>
    <dbReference type="NCBI Taxonomy" id="2497989"/>
    <lineage>
        <taxon>Bacteria</taxon>
        <taxon>Pseudomonadati</taxon>
        <taxon>Bacteroidota</taxon>
        <taxon>Flavobacteriia</taxon>
        <taxon>Flavobacteriales</taxon>
        <taxon>Weeksellaceae</taxon>
        <taxon>Ornithobacterium</taxon>
    </lineage>
</organism>
<name>A0A383U1F6_9FLAO</name>
<dbReference type="InterPro" id="IPR002104">
    <property type="entry name" value="Integrase_catalytic"/>
</dbReference>
<dbReference type="PANTHER" id="PTHR30349:SF77">
    <property type="entry name" value="TYROSINE RECOMBINASE XERC"/>
    <property type="match status" value="1"/>
</dbReference>
<dbReference type="InterPro" id="IPR013762">
    <property type="entry name" value="Integrase-like_cat_sf"/>
</dbReference>
<keyword evidence="6 9" id="KW-0238">DNA-binding</keyword>
<keyword evidence="7" id="KW-0233">DNA recombination</keyword>
<evidence type="ECO:0000256" key="3">
    <source>
        <dbReference type="ARBA" id="ARBA00022618"/>
    </source>
</evidence>
<dbReference type="GO" id="GO:0051301">
    <property type="term" value="P:cell division"/>
    <property type="evidence" value="ECO:0007669"/>
    <property type="project" value="UniProtKB-KW"/>
</dbReference>
<proteinExistence type="predicted"/>
<feature type="domain" description="Core-binding (CB)" evidence="11">
    <location>
        <begin position="1"/>
        <end position="83"/>
    </location>
</feature>
<dbReference type="RefSeq" id="WP_119058162.1">
    <property type="nucleotide sequence ID" value="NZ_UNSC01000005.1"/>
</dbReference>
<comment type="subcellular location">
    <subcellularLocation>
        <location evidence="1">Cytoplasm</location>
    </subcellularLocation>
</comment>
<feature type="domain" description="Tyr recombinase" evidence="10">
    <location>
        <begin position="104"/>
        <end position="287"/>
    </location>
</feature>
<dbReference type="AlphaFoldDB" id="A0A383U1F6"/>
<dbReference type="Pfam" id="PF00589">
    <property type="entry name" value="Phage_integrase"/>
    <property type="match status" value="1"/>
</dbReference>
<evidence type="ECO:0000259" key="10">
    <source>
        <dbReference type="PROSITE" id="PS51898"/>
    </source>
</evidence>
<dbReference type="PANTHER" id="PTHR30349">
    <property type="entry name" value="PHAGE INTEGRASE-RELATED"/>
    <property type="match status" value="1"/>
</dbReference>